<evidence type="ECO:0000256" key="6">
    <source>
        <dbReference type="ARBA" id="ARBA00023125"/>
    </source>
</evidence>
<accession>A0A8H9TFP8</accession>
<keyword evidence="4 12" id="KW-0347">Helicase</keyword>
<dbReference type="GO" id="GO:0016787">
    <property type="term" value="F:hydrolase activity"/>
    <property type="evidence" value="ECO:0007669"/>
    <property type="project" value="UniProtKB-UniRule"/>
</dbReference>
<dbReference type="PANTHER" id="PTHR11070:SF2">
    <property type="entry name" value="ATP-DEPENDENT DNA HELICASE SRS2"/>
    <property type="match status" value="1"/>
</dbReference>
<reference evidence="15" key="1">
    <citation type="journal article" date="2018" name="Genome Biol.">
        <title>SKESA: strategic k-mer extension for scrupulous assemblies.</title>
        <authorList>
            <person name="Souvorov A."/>
            <person name="Agarwala R."/>
            <person name="Lipman D.J."/>
        </authorList>
    </citation>
    <scope>NUCLEOTIDE SEQUENCE</scope>
    <source>
        <strain evidence="15">BCW_3452</strain>
    </source>
</reference>
<evidence type="ECO:0000256" key="2">
    <source>
        <dbReference type="ARBA" id="ARBA00022741"/>
    </source>
</evidence>
<evidence type="ECO:0000256" key="12">
    <source>
        <dbReference type="PROSITE-ProRule" id="PRU00560"/>
    </source>
</evidence>
<protein>
    <recommendedName>
        <fullName evidence="9">DNA 3'-5' helicase</fullName>
        <ecNumber evidence="9">5.6.2.4</ecNumber>
    </recommendedName>
    <alternativeName>
        <fullName evidence="10">DNA 3'-5' helicase II</fullName>
    </alternativeName>
</protein>
<evidence type="ECO:0000256" key="4">
    <source>
        <dbReference type="ARBA" id="ARBA00022806"/>
    </source>
</evidence>
<evidence type="ECO:0000256" key="5">
    <source>
        <dbReference type="ARBA" id="ARBA00022840"/>
    </source>
</evidence>
<dbReference type="CDD" id="cd17932">
    <property type="entry name" value="DEXQc_UvrD"/>
    <property type="match status" value="1"/>
</dbReference>
<evidence type="ECO:0000313" key="15">
    <source>
        <dbReference type="EMBL" id="HAS8540999.1"/>
    </source>
</evidence>
<dbReference type="SUPFAM" id="SSF52540">
    <property type="entry name" value="P-loop containing nucleoside triphosphate hydrolases"/>
    <property type="match status" value="1"/>
</dbReference>
<proteinExistence type="inferred from homology"/>
<evidence type="ECO:0000256" key="11">
    <source>
        <dbReference type="ARBA" id="ARBA00048988"/>
    </source>
</evidence>
<keyword evidence="3 12" id="KW-0378">Hydrolase</keyword>
<dbReference type="PROSITE" id="PS51198">
    <property type="entry name" value="UVRD_HELICASE_ATP_BIND"/>
    <property type="match status" value="1"/>
</dbReference>
<evidence type="ECO:0000259" key="14">
    <source>
        <dbReference type="PROSITE" id="PS51217"/>
    </source>
</evidence>
<dbReference type="InterPro" id="IPR000212">
    <property type="entry name" value="DNA_helicase_UvrD/REP"/>
</dbReference>
<dbReference type="EC" id="5.6.2.4" evidence="9"/>
<keyword evidence="2 12" id="KW-0547">Nucleotide-binding</keyword>
<comment type="catalytic activity">
    <reaction evidence="8">
        <text>Couples ATP hydrolysis with the unwinding of duplex DNA by translocating in the 3'-5' direction.</text>
        <dbReference type="EC" id="5.6.2.4"/>
    </reaction>
</comment>
<dbReference type="Proteomes" id="UP000863257">
    <property type="component" value="Unassembled WGS sequence"/>
</dbReference>
<dbReference type="InterPro" id="IPR027417">
    <property type="entry name" value="P-loop_NTPase"/>
</dbReference>
<dbReference type="InterPro" id="IPR014017">
    <property type="entry name" value="DNA_helicase_UvrD-like_C"/>
</dbReference>
<keyword evidence="5 12" id="KW-0067">ATP-binding</keyword>
<dbReference type="Gene3D" id="3.40.50.300">
    <property type="entry name" value="P-loop containing nucleotide triphosphate hydrolases"/>
    <property type="match status" value="2"/>
</dbReference>
<gene>
    <name evidence="15" type="ORF">I7730_14505</name>
</gene>
<dbReference type="CDD" id="cd18807">
    <property type="entry name" value="SF1_C_UvrD"/>
    <property type="match status" value="1"/>
</dbReference>
<organism evidence="15">
    <name type="scientific">Vibrio vulnificus</name>
    <dbReference type="NCBI Taxonomy" id="672"/>
    <lineage>
        <taxon>Bacteria</taxon>
        <taxon>Pseudomonadati</taxon>
        <taxon>Pseudomonadota</taxon>
        <taxon>Gammaproteobacteria</taxon>
        <taxon>Vibrionales</taxon>
        <taxon>Vibrionaceae</taxon>
        <taxon>Vibrio</taxon>
    </lineage>
</organism>
<feature type="binding site" evidence="12">
    <location>
        <begin position="28"/>
        <end position="35"/>
    </location>
    <ligand>
        <name>ATP</name>
        <dbReference type="ChEBI" id="CHEBI:30616"/>
    </ligand>
</feature>
<feature type="domain" description="UvrD-like helicase C-terminal" evidence="14">
    <location>
        <begin position="324"/>
        <end position="606"/>
    </location>
</feature>
<dbReference type="InterPro" id="IPR013986">
    <property type="entry name" value="DExx_box_DNA_helicase_dom_sf"/>
</dbReference>
<keyword evidence="7" id="KW-0413">Isomerase</keyword>
<dbReference type="PANTHER" id="PTHR11070">
    <property type="entry name" value="UVRD / RECB / PCRA DNA HELICASE FAMILY MEMBER"/>
    <property type="match status" value="1"/>
</dbReference>
<keyword evidence="6" id="KW-0238">DNA-binding</keyword>
<comment type="similarity">
    <text evidence="1">Belongs to the helicase family. UvrD subfamily.</text>
</comment>
<dbReference type="EMBL" id="DACRBY010000017">
    <property type="protein sequence ID" value="HAS8540999.1"/>
    <property type="molecule type" value="Genomic_DNA"/>
</dbReference>
<name>A0A8H9TFP8_VIBVL</name>
<dbReference type="Pfam" id="PF13361">
    <property type="entry name" value="UvrD_C"/>
    <property type="match status" value="1"/>
</dbReference>
<evidence type="ECO:0000256" key="3">
    <source>
        <dbReference type="ARBA" id="ARBA00022801"/>
    </source>
</evidence>
<evidence type="ECO:0000256" key="8">
    <source>
        <dbReference type="ARBA" id="ARBA00034617"/>
    </source>
</evidence>
<feature type="domain" description="UvrD-like helicase ATP-binding" evidence="13">
    <location>
        <begin position="7"/>
        <end position="323"/>
    </location>
</feature>
<evidence type="ECO:0000256" key="9">
    <source>
        <dbReference type="ARBA" id="ARBA00034808"/>
    </source>
</evidence>
<evidence type="ECO:0000256" key="10">
    <source>
        <dbReference type="ARBA" id="ARBA00034923"/>
    </source>
</evidence>
<reference evidence="15" key="2">
    <citation type="submission" date="2019-01" db="EMBL/GenBank/DDBJ databases">
        <authorList>
            <consortium name="NCBI Pathogen Detection Project"/>
        </authorList>
    </citation>
    <scope>NUCLEOTIDE SEQUENCE</scope>
    <source>
        <strain evidence="15">BCW_3452</strain>
    </source>
</reference>
<sequence length="696" mass="78548">MLKEAFSKLNLPQKEAVLSDNIRLLILAGAGSGKTSTITVRVAKHIAKDKLHPEQILGLTFTNKAAGELKSRVAKLVGESHARHLFMGTFHSFAMRFLRKNYEAAGLSESFQVLDPNDANALLKSLLRNEYENQVSKAKSAATASGLPQEELDDILESTKEALDFKLKLIKPAITNLSRAKNLNLNAYAVKEICLINDGLAPQDCEMCQKLAVKYEEEKRRLGMLDFDDLIIETNRAFEKNPSLRTLFRQRFKAIIVDEYQDTNIPQAIMLQHIVASDCMLSCVGDDDQIIYSWRGAVIDNIIGFSKRDETKVIRLEQNYRSTRNIIEGTNALISNNKNRLGKKLFTASESGELIEENFYYSATSEAVEVAKEIHRLIHNDKVSPTEIAVLYRKRSMSSLIETELHRLGVSNIIFGGIGYWERSEIKDCIAFAKWIGGMSNPIAINRVLKTLRIGFGDKKNIEVESIAKEQNVTYIEAISIYANQGAESQLKKKMKLLLNIIDSGRTLYANEGLGRLIEHIVHATGLLPIHEKYQEKEKYDEIVDNMLYLVEIAKNFDHEMENATGDRLDDLVAFISSGDLQAEATHKRNDNKDSVSLMTIHSSKGLEFPYVFVIGVEEGHFPASQKTSEKEIEEERRLAYVAFTRAMKKLTVSATRHRMGKPTEGKSRFLDEIPQKVKKQTDHTVHSGGYRRAIF</sequence>
<dbReference type="InterPro" id="IPR014016">
    <property type="entry name" value="UvrD-like_ATP-bd"/>
</dbReference>
<dbReference type="Gene3D" id="1.10.10.160">
    <property type="match status" value="1"/>
</dbReference>
<evidence type="ECO:0000256" key="7">
    <source>
        <dbReference type="ARBA" id="ARBA00023235"/>
    </source>
</evidence>
<comment type="caution">
    <text evidence="15">The sequence shown here is derived from an EMBL/GenBank/DDBJ whole genome shotgun (WGS) entry which is preliminary data.</text>
</comment>
<dbReference type="AlphaFoldDB" id="A0A8H9TFP8"/>
<dbReference type="GO" id="GO:0003677">
    <property type="term" value="F:DNA binding"/>
    <property type="evidence" value="ECO:0007669"/>
    <property type="project" value="UniProtKB-KW"/>
</dbReference>
<evidence type="ECO:0000256" key="1">
    <source>
        <dbReference type="ARBA" id="ARBA00009922"/>
    </source>
</evidence>
<dbReference type="Pfam" id="PF00580">
    <property type="entry name" value="UvrD-helicase"/>
    <property type="match status" value="1"/>
</dbReference>
<dbReference type="GO" id="GO:0000725">
    <property type="term" value="P:recombinational repair"/>
    <property type="evidence" value="ECO:0007669"/>
    <property type="project" value="TreeGrafter"/>
</dbReference>
<comment type="catalytic activity">
    <reaction evidence="11">
        <text>ATP + H2O = ADP + phosphate + H(+)</text>
        <dbReference type="Rhea" id="RHEA:13065"/>
        <dbReference type="ChEBI" id="CHEBI:15377"/>
        <dbReference type="ChEBI" id="CHEBI:15378"/>
        <dbReference type="ChEBI" id="CHEBI:30616"/>
        <dbReference type="ChEBI" id="CHEBI:43474"/>
        <dbReference type="ChEBI" id="CHEBI:456216"/>
        <dbReference type="EC" id="5.6.2.4"/>
    </reaction>
</comment>
<dbReference type="GO" id="GO:0005524">
    <property type="term" value="F:ATP binding"/>
    <property type="evidence" value="ECO:0007669"/>
    <property type="project" value="UniProtKB-UniRule"/>
</dbReference>
<dbReference type="GO" id="GO:0005829">
    <property type="term" value="C:cytosol"/>
    <property type="evidence" value="ECO:0007669"/>
    <property type="project" value="TreeGrafter"/>
</dbReference>
<dbReference type="Gene3D" id="1.10.486.10">
    <property type="entry name" value="PCRA, domain 4"/>
    <property type="match status" value="1"/>
</dbReference>
<dbReference type="GO" id="GO:0043138">
    <property type="term" value="F:3'-5' DNA helicase activity"/>
    <property type="evidence" value="ECO:0007669"/>
    <property type="project" value="UniProtKB-EC"/>
</dbReference>
<evidence type="ECO:0000259" key="13">
    <source>
        <dbReference type="PROSITE" id="PS51198"/>
    </source>
</evidence>
<dbReference type="PROSITE" id="PS51217">
    <property type="entry name" value="UVRD_HELICASE_CTER"/>
    <property type="match status" value="1"/>
</dbReference>